<reference evidence="1 2" key="1">
    <citation type="submission" date="2016-04" db="EMBL/GenBank/DDBJ databases">
        <title>A degradative enzymes factory behind the ericoid mycorrhizal symbiosis.</title>
        <authorList>
            <consortium name="DOE Joint Genome Institute"/>
            <person name="Martino E."/>
            <person name="Morin E."/>
            <person name="Grelet G."/>
            <person name="Kuo A."/>
            <person name="Kohler A."/>
            <person name="Daghino S."/>
            <person name="Barry K."/>
            <person name="Choi C."/>
            <person name="Cichocki N."/>
            <person name="Clum A."/>
            <person name="Copeland A."/>
            <person name="Hainaut M."/>
            <person name="Haridas S."/>
            <person name="Labutti K."/>
            <person name="Lindquist E."/>
            <person name="Lipzen A."/>
            <person name="Khouja H.-R."/>
            <person name="Murat C."/>
            <person name="Ohm R."/>
            <person name="Olson A."/>
            <person name="Spatafora J."/>
            <person name="Veneault-Fourrey C."/>
            <person name="Henrissat B."/>
            <person name="Grigoriev I."/>
            <person name="Martin F."/>
            <person name="Perotto S."/>
        </authorList>
    </citation>
    <scope>NUCLEOTIDE SEQUENCE [LARGE SCALE GENOMIC DNA]</scope>
    <source>
        <strain evidence="1 2">E</strain>
    </source>
</reference>
<accession>A0A2J6TVI6</accession>
<keyword evidence="2" id="KW-1185">Reference proteome</keyword>
<evidence type="ECO:0008006" key="3">
    <source>
        <dbReference type="Google" id="ProtNLM"/>
    </source>
</evidence>
<dbReference type="Proteomes" id="UP000235371">
    <property type="component" value="Unassembled WGS sequence"/>
</dbReference>
<dbReference type="OrthoDB" id="2157530at2759"/>
<evidence type="ECO:0000313" key="1">
    <source>
        <dbReference type="EMBL" id="PMD67033.1"/>
    </source>
</evidence>
<dbReference type="GeneID" id="36580948"/>
<dbReference type="AlphaFoldDB" id="A0A2J6TVI6"/>
<protein>
    <recommendedName>
        <fullName evidence="3">Heterokaryon incompatibility domain-containing protein</fullName>
    </recommendedName>
</protein>
<dbReference type="EMBL" id="KZ613740">
    <property type="protein sequence ID" value="PMD67033.1"/>
    <property type="molecule type" value="Genomic_DNA"/>
</dbReference>
<organism evidence="1 2">
    <name type="scientific">Hyaloscypha bicolor E</name>
    <dbReference type="NCBI Taxonomy" id="1095630"/>
    <lineage>
        <taxon>Eukaryota</taxon>
        <taxon>Fungi</taxon>
        <taxon>Dikarya</taxon>
        <taxon>Ascomycota</taxon>
        <taxon>Pezizomycotina</taxon>
        <taxon>Leotiomycetes</taxon>
        <taxon>Helotiales</taxon>
        <taxon>Hyaloscyphaceae</taxon>
        <taxon>Hyaloscypha</taxon>
        <taxon>Hyaloscypha bicolor</taxon>
    </lineage>
</organism>
<evidence type="ECO:0000313" key="2">
    <source>
        <dbReference type="Proteomes" id="UP000235371"/>
    </source>
</evidence>
<sequence length="181" mass="21145">MADAYRNADEVLIIHACELGLTQDKLDEATSEVEEALELYRLGIPFYDERCRPWRDGERYTRIVRAMEPLARFAKSDWCTRVWTLQEFKFARTIVWIGANSIPLTCEEILFGAIPPMCEWWRLNKLVRSPEVDRLYTLFVCMAAMRIPCYEPTGVMVSAARRIHQFPLTSYMAPWLPLGFK</sequence>
<proteinExistence type="predicted"/>
<dbReference type="RefSeq" id="XP_024743937.1">
    <property type="nucleotide sequence ID" value="XM_024872868.1"/>
</dbReference>
<dbReference type="InParanoid" id="A0A2J6TVI6"/>
<gene>
    <name evidence="1" type="ORF">K444DRAFT_4540</name>
</gene>
<name>A0A2J6TVI6_9HELO</name>